<evidence type="ECO:0000256" key="5">
    <source>
        <dbReference type="ARBA" id="ARBA00022833"/>
    </source>
</evidence>
<dbReference type="InterPro" id="IPR017868">
    <property type="entry name" value="Filamin/ABP280_repeat-like"/>
</dbReference>
<feature type="region of interest" description="Disordered" evidence="9">
    <location>
        <begin position="125"/>
        <end position="152"/>
    </location>
</feature>
<evidence type="ECO:0000256" key="3">
    <source>
        <dbReference type="ARBA" id="ARBA00022737"/>
    </source>
</evidence>
<sequence>MMDIDRITYIFGSFARRRHLTPSSSTSSSSKRRSAAVDPAPQLLPHHDRCRSTPHQPKKQATAVKPREAEAARLEREAARLECPSCGRRYEDPRVLPCLHTFCLRCLEGMEEGGSAVWYDDDSDVSAQKTDSSSSRKASSGGSGYISDRQDDLPLSPPKRLRCPACDSPADVPPGGVASFPPNYPLQHRLVLETINDAATHLLCDLCTSEVSATSRCMDCAISFCEHCKEVHSRQKSSVEHQVLSLKEARKRGITKVRKQIMCLRHPDAELSIFCSSCYQVICRECVPLSHRGHACEPASRVARFHAADLRAAAERASRAAEAAAAAAGDLGAASMRVEAQCLRVRDEVETFVDAYTRSVEEHKVGLLAQIRQVREEKLQTISKERAKLQQRIRDAKDIAYFIEDLLSDGSEIEVLSFLNPIISKIEKCDNFEQPTDLRLSGSLQFLKEEAVRCPKDVFTVYGVLTTQSVSPDHCHLNVEGLQNLRVGKRVEVPLETRDFDGTPVERGGEEIEAEIRYRDAGVSRSLNVNVMDRRDGTYGLSFVPDVAGKLVLSVTIKGQPIDGSPFPFNVRALKPHIGTFHCCTFCSSGGSKEASCGCEGNMPGGYKGCGHGHEGHPGRRHWSCCGSILEHSECIRSNHHYQFTL</sequence>
<evidence type="ECO:0000256" key="1">
    <source>
        <dbReference type="ARBA" id="ARBA00008518"/>
    </source>
</evidence>
<evidence type="ECO:0000256" key="7">
    <source>
        <dbReference type="PROSITE-ProRule" id="PRU00087"/>
    </source>
</evidence>
<dbReference type="InterPro" id="IPR001841">
    <property type="entry name" value="Znf_RING"/>
</dbReference>
<dbReference type="Gene3D" id="4.10.830.40">
    <property type="match status" value="1"/>
</dbReference>
<evidence type="ECO:0000256" key="4">
    <source>
        <dbReference type="ARBA" id="ARBA00022771"/>
    </source>
</evidence>
<dbReference type="InterPro" id="IPR047153">
    <property type="entry name" value="TRIM45/56/19-like"/>
</dbReference>
<dbReference type="InterPro" id="IPR017907">
    <property type="entry name" value="Znf_RING_CS"/>
</dbReference>
<keyword evidence="5" id="KW-0862">Zinc</keyword>
<dbReference type="PROSITE" id="PS50194">
    <property type="entry name" value="FILAMIN_REPEAT"/>
    <property type="match status" value="1"/>
</dbReference>
<feature type="repeat" description="Filamin" evidence="7">
    <location>
        <begin position="467"/>
        <end position="571"/>
    </location>
</feature>
<dbReference type="GO" id="GO:0008270">
    <property type="term" value="F:zinc ion binding"/>
    <property type="evidence" value="ECO:0007669"/>
    <property type="project" value="UniProtKB-KW"/>
</dbReference>
<protein>
    <recommendedName>
        <fullName evidence="10">B box-type domain-containing protein</fullName>
    </recommendedName>
</protein>
<feature type="region of interest" description="Disordered" evidence="9">
    <location>
        <begin position="20"/>
        <end position="67"/>
    </location>
</feature>
<dbReference type="InterPro" id="IPR001298">
    <property type="entry name" value="Filamin/ABP280_rpt"/>
</dbReference>
<accession>A0A9P0DHB6</accession>
<organism evidence="11 12">
    <name type="scientific">Phaedon cochleariae</name>
    <name type="common">Mustard beetle</name>
    <dbReference type="NCBI Taxonomy" id="80249"/>
    <lineage>
        <taxon>Eukaryota</taxon>
        <taxon>Metazoa</taxon>
        <taxon>Ecdysozoa</taxon>
        <taxon>Arthropoda</taxon>
        <taxon>Hexapoda</taxon>
        <taxon>Insecta</taxon>
        <taxon>Pterygota</taxon>
        <taxon>Neoptera</taxon>
        <taxon>Endopterygota</taxon>
        <taxon>Coleoptera</taxon>
        <taxon>Polyphaga</taxon>
        <taxon>Cucujiformia</taxon>
        <taxon>Chrysomeloidea</taxon>
        <taxon>Chrysomelidae</taxon>
        <taxon>Chrysomelinae</taxon>
        <taxon>Chrysomelini</taxon>
        <taxon>Phaedon</taxon>
    </lineage>
</organism>
<dbReference type="AlphaFoldDB" id="A0A9P0DHB6"/>
<dbReference type="PANTHER" id="PTHR25462">
    <property type="entry name" value="BONUS, ISOFORM C-RELATED"/>
    <property type="match status" value="1"/>
</dbReference>
<dbReference type="InterPro" id="IPR013083">
    <property type="entry name" value="Znf_RING/FYVE/PHD"/>
</dbReference>
<dbReference type="Gene3D" id="3.30.160.60">
    <property type="entry name" value="Classic Zinc Finger"/>
    <property type="match status" value="1"/>
</dbReference>
<evidence type="ECO:0000256" key="8">
    <source>
        <dbReference type="SAM" id="Coils"/>
    </source>
</evidence>
<evidence type="ECO:0000256" key="6">
    <source>
        <dbReference type="PROSITE-ProRule" id="PRU00024"/>
    </source>
</evidence>
<dbReference type="SUPFAM" id="SSF81296">
    <property type="entry name" value="E set domains"/>
    <property type="match status" value="1"/>
</dbReference>
<dbReference type="SMART" id="SM00557">
    <property type="entry name" value="IG_FLMN"/>
    <property type="match status" value="1"/>
</dbReference>
<gene>
    <name evidence="11" type="ORF">PHAECO_LOCUS1623</name>
</gene>
<keyword evidence="2" id="KW-0479">Metal-binding</keyword>
<evidence type="ECO:0000256" key="2">
    <source>
        <dbReference type="ARBA" id="ARBA00022723"/>
    </source>
</evidence>
<name>A0A9P0DHB6_PHACE</name>
<reference evidence="11" key="2">
    <citation type="submission" date="2022-10" db="EMBL/GenBank/DDBJ databases">
        <authorList>
            <consortium name="ENA_rothamsted_submissions"/>
            <consortium name="culmorum"/>
            <person name="King R."/>
        </authorList>
    </citation>
    <scope>NUCLEOTIDE SEQUENCE</scope>
</reference>
<dbReference type="EMBL" id="OU896716">
    <property type="protein sequence ID" value="CAH1118013.1"/>
    <property type="molecule type" value="Genomic_DNA"/>
</dbReference>
<keyword evidence="8" id="KW-0175">Coiled coil</keyword>
<dbReference type="Pfam" id="PF13445">
    <property type="entry name" value="zf-RING_UBOX"/>
    <property type="match status" value="1"/>
</dbReference>
<dbReference type="PROSITE" id="PS50119">
    <property type="entry name" value="ZF_BBOX"/>
    <property type="match status" value="1"/>
</dbReference>
<dbReference type="Pfam" id="PF00643">
    <property type="entry name" value="zf-B_box"/>
    <property type="match status" value="1"/>
</dbReference>
<dbReference type="SUPFAM" id="SSF57850">
    <property type="entry name" value="RING/U-box"/>
    <property type="match status" value="1"/>
</dbReference>
<evidence type="ECO:0000256" key="9">
    <source>
        <dbReference type="SAM" id="MobiDB-lite"/>
    </source>
</evidence>
<dbReference type="SMART" id="SM00184">
    <property type="entry name" value="RING"/>
    <property type="match status" value="1"/>
</dbReference>
<comment type="similarity">
    <text evidence="1">Belongs to the TRIM/RBCC family.</text>
</comment>
<evidence type="ECO:0000259" key="10">
    <source>
        <dbReference type="PROSITE" id="PS50119"/>
    </source>
</evidence>
<dbReference type="InterPro" id="IPR013783">
    <property type="entry name" value="Ig-like_fold"/>
</dbReference>
<keyword evidence="12" id="KW-1185">Reference proteome</keyword>
<reference evidence="11" key="1">
    <citation type="submission" date="2022-01" db="EMBL/GenBank/DDBJ databases">
        <authorList>
            <person name="King R."/>
        </authorList>
    </citation>
    <scope>NUCLEOTIDE SEQUENCE</scope>
</reference>
<dbReference type="InterPro" id="IPR014756">
    <property type="entry name" value="Ig_E-set"/>
</dbReference>
<keyword evidence="4 6" id="KW-0863">Zinc-finger</keyword>
<dbReference type="Gene3D" id="3.30.40.10">
    <property type="entry name" value="Zinc/RING finger domain, C3HC4 (zinc finger)"/>
    <property type="match status" value="1"/>
</dbReference>
<dbReference type="InterPro" id="IPR027370">
    <property type="entry name" value="Znf-RING_euk"/>
</dbReference>
<feature type="domain" description="B box-type" evidence="10">
    <location>
        <begin position="258"/>
        <end position="299"/>
    </location>
</feature>
<dbReference type="PANTHER" id="PTHR25462:SF291">
    <property type="entry name" value="E3 UBIQUITIN-PROTEIN LIGASE TRIM45"/>
    <property type="match status" value="1"/>
</dbReference>
<dbReference type="PROSITE" id="PS00518">
    <property type="entry name" value="ZF_RING_1"/>
    <property type="match status" value="1"/>
</dbReference>
<keyword evidence="3" id="KW-0677">Repeat</keyword>
<feature type="coiled-coil region" evidence="8">
    <location>
        <begin position="372"/>
        <end position="399"/>
    </location>
</feature>
<dbReference type="OrthoDB" id="264520at2759"/>
<evidence type="ECO:0000313" key="11">
    <source>
        <dbReference type="EMBL" id="CAH1118013.1"/>
    </source>
</evidence>
<dbReference type="Gene3D" id="2.60.40.10">
    <property type="entry name" value="Immunoglobulins"/>
    <property type="match status" value="1"/>
</dbReference>
<dbReference type="Proteomes" id="UP001153737">
    <property type="component" value="Chromosome 10"/>
</dbReference>
<dbReference type="GO" id="GO:0061630">
    <property type="term" value="F:ubiquitin protein ligase activity"/>
    <property type="evidence" value="ECO:0007669"/>
    <property type="project" value="TreeGrafter"/>
</dbReference>
<dbReference type="SUPFAM" id="SSF57845">
    <property type="entry name" value="B-box zinc-binding domain"/>
    <property type="match status" value="1"/>
</dbReference>
<dbReference type="InterPro" id="IPR000315">
    <property type="entry name" value="Znf_B-box"/>
</dbReference>
<proteinExistence type="inferred from homology"/>
<evidence type="ECO:0000313" key="12">
    <source>
        <dbReference type="Proteomes" id="UP001153737"/>
    </source>
</evidence>
<dbReference type="Pfam" id="PF00630">
    <property type="entry name" value="Filamin"/>
    <property type="match status" value="1"/>
</dbReference>